<dbReference type="InterPro" id="IPR007375">
    <property type="entry name" value="SoxG"/>
</dbReference>
<evidence type="ECO:0000313" key="3">
    <source>
        <dbReference type="Proteomes" id="UP000429484"/>
    </source>
</evidence>
<gene>
    <name evidence="2" type="primary">soxG</name>
    <name evidence="2" type="ORF">GHK53_01055</name>
</gene>
<protein>
    <submittedName>
        <fullName evidence="2">Sarcosine oxidase subunit gamma family protein</fullName>
    </submittedName>
</protein>
<dbReference type="Gene3D" id="3.30.1360.120">
    <property type="entry name" value="Probable tRNA modification gtpase trme, domain 1"/>
    <property type="match status" value="1"/>
</dbReference>
<dbReference type="Gene3D" id="3.30.70.1520">
    <property type="entry name" value="Heterotetrameric sarcosine oxidase"/>
    <property type="match status" value="1"/>
</dbReference>
<reference evidence="2 3" key="1">
    <citation type="journal article" date="2013" name="Genome Biol.">
        <title>Comparative genomics of the core and accessory genomes of 48 Sinorhizobium strains comprising five genospecies.</title>
        <authorList>
            <person name="Sugawara M."/>
            <person name="Epstein B."/>
            <person name="Badgley B.D."/>
            <person name="Unno T."/>
            <person name="Xu L."/>
            <person name="Reese J."/>
            <person name="Gyaneshwar P."/>
            <person name="Denny R."/>
            <person name="Mudge J."/>
            <person name="Bharti A.K."/>
            <person name="Farmer A.D."/>
            <person name="May G.D."/>
            <person name="Woodward J.E."/>
            <person name="Medigue C."/>
            <person name="Vallenet D."/>
            <person name="Lajus A."/>
            <person name="Rouy Z."/>
            <person name="Martinez-Vaz B."/>
            <person name="Tiffin P."/>
            <person name="Young N.D."/>
            <person name="Sadowsky M.J."/>
        </authorList>
    </citation>
    <scope>NUCLEOTIDE SEQUENCE [LARGE SCALE GENOMIC DNA]</scope>
    <source>
        <strain evidence="2 3">N6B1</strain>
    </source>
</reference>
<dbReference type="AlphaFoldDB" id="A0AAW9TBL7"/>
<dbReference type="SUPFAM" id="SSF103025">
    <property type="entry name" value="Folate-binding domain"/>
    <property type="match status" value="1"/>
</dbReference>
<proteinExistence type="predicted"/>
<organism evidence="2 3">
    <name type="scientific">Rhizobium meliloti</name>
    <name type="common">Ensifer meliloti</name>
    <name type="synonym">Sinorhizobium meliloti</name>
    <dbReference type="NCBI Taxonomy" id="382"/>
    <lineage>
        <taxon>Bacteria</taxon>
        <taxon>Pseudomonadati</taxon>
        <taxon>Pseudomonadota</taxon>
        <taxon>Alphaproteobacteria</taxon>
        <taxon>Hyphomicrobiales</taxon>
        <taxon>Rhizobiaceae</taxon>
        <taxon>Sinorhizobium/Ensifer group</taxon>
        <taxon>Sinorhizobium</taxon>
    </lineage>
</organism>
<dbReference type="EMBL" id="WISR01000017">
    <property type="protein sequence ID" value="MQW31481.1"/>
    <property type="molecule type" value="Genomic_DNA"/>
</dbReference>
<dbReference type="NCBIfam" id="TIGR01375">
    <property type="entry name" value="soxG"/>
    <property type="match status" value="1"/>
</dbReference>
<accession>A0AAW9TBL7</accession>
<dbReference type="GO" id="GO:1901053">
    <property type="term" value="P:sarcosine catabolic process"/>
    <property type="evidence" value="ECO:0007669"/>
    <property type="project" value="InterPro"/>
</dbReference>
<dbReference type="RefSeq" id="WP_153349291.1">
    <property type="nucleotide sequence ID" value="NZ_WISR01000017.1"/>
</dbReference>
<name>A0AAW9TBL7_RHIML</name>
<dbReference type="InterPro" id="IPR027266">
    <property type="entry name" value="TrmE/GcvT-like"/>
</dbReference>
<comment type="caution">
    <text evidence="2">The sequence shown here is derived from an EMBL/GenBank/DDBJ whole genome shotgun (WGS) entry which is preliminary data.</text>
</comment>
<dbReference type="Proteomes" id="UP000429484">
    <property type="component" value="Unassembled WGS sequence"/>
</dbReference>
<sequence length="184" mass="18924">MADQAIAPRKAPLAGRRGGSPAAILTPAEPASRVSLRAGADAVPALSAALGVTIPVRPKTSASTGRRHVLWLGPDEWLVIDEDGADLMAAAASSGTVHAAVDVSHRNTAVIVSGPGAEAAINSGCPQDLSLSIFPVGACSRTIFGKAEIVLFRTAEDTFRVECWRSFSPFVFGLLAEGAEEAGH</sequence>
<dbReference type="InterPro" id="IPR006280">
    <property type="entry name" value="SoxG_het"/>
</dbReference>
<evidence type="ECO:0000313" key="2">
    <source>
        <dbReference type="EMBL" id="MQW31481.1"/>
    </source>
</evidence>
<dbReference type="Pfam" id="PF04268">
    <property type="entry name" value="SoxG"/>
    <property type="match status" value="1"/>
</dbReference>
<evidence type="ECO:0000256" key="1">
    <source>
        <dbReference type="SAM" id="MobiDB-lite"/>
    </source>
</evidence>
<dbReference type="GO" id="GO:0008115">
    <property type="term" value="F:sarcosine oxidase activity"/>
    <property type="evidence" value="ECO:0007669"/>
    <property type="project" value="InterPro"/>
</dbReference>
<feature type="region of interest" description="Disordered" evidence="1">
    <location>
        <begin position="1"/>
        <end position="23"/>
    </location>
</feature>